<feature type="transmembrane region" description="Helical" evidence="1">
    <location>
        <begin position="210"/>
        <end position="230"/>
    </location>
</feature>
<protein>
    <submittedName>
        <fullName evidence="2">Uncharacterized protein</fullName>
    </submittedName>
</protein>
<proteinExistence type="predicted"/>
<organism evidence="2 3">
    <name type="scientific">Qipengyuania marisflavi</name>
    <dbReference type="NCBI Taxonomy" id="2486356"/>
    <lineage>
        <taxon>Bacteria</taxon>
        <taxon>Pseudomonadati</taxon>
        <taxon>Pseudomonadota</taxon>
        <taxon>Alphaproteobacteria</taxon>
        <taxon>Sphingomonadales</taxon>
        <taxon>Erythrobacteraceae</taxon>
        <taxon>Qipengyuania</taxon>
    </lineage>
</organism>
<evidence type="ECO:0000256" key="1">
    <source>
        <dbReference type="SAM" id="Phobius"/>
    </source>
</evidence>
<keyword evidence="3" id="KW-1185">Reference proteome</keyword>
<keyword evidence="1" id="KW-1133">Transmembrane helix</keyword>
<feature type="transmembrane region" description="Helical" evidence="1">
    <location>
        <begin position="186"/>
        <end position="204"/>
    </location>
</feature>
<dbReference type="AlphaFoldDB" id="A0A5S3P3R5"/>
<evidence type="ECO:0000313" key="3">
    <source>
        <dbReference type="Proteomes" id="UP000309668"/>
    </source>
</evidence>
<keyword evidence="1" id="KW-0472">Membrane</keyword>
<dbReference type="RefSeq" id="WP_138618726.1">
    <property type="nucleotide sequence ID" value="NZ_VCAO01000006.1"/>
</dbReference>
<dbReference type="Proteomes" id="UP000309668">
    <property type="component" value="Unassembled WGS sequence"/>
</dbReference>
<evidence type="ECO:0000313" key="2">
    <source>
        <dbReference type="EMBL" id="TMM46671.1"/>
    </source>
</evidence>
<gene>
    <name evidence="2" type="ORF">FEV51_10575</name>
</gene>
<reference evidence="2 3" key="1">
    <citation type="submission" date="2019-05" db="EMBL/GenBank/DDBJ databases">
        <title>Erythrobacter marisflavi sp. nov., isolated from isolated from water of an estuary environment.</title>
        <authorList>
            <person name="Yoon J.-H."/>
        </authorList>
    </citation>
    <scope>NUCLEOTIDE SEQUENCE [LARGE SCALE GENOMIC DNA]</scope>
    <source>
        <strain evidence="2 3">KEM-5</strain>
    </source>
</reference>
<name>A0A5S3P3R5_9SPHN</name>
<feature type="transmembrane region" description="Helical" evidence="1">
    <location>
        <begin position="73"/>
        <end position="92"/>
    </location>
</feature>
<comment type="caution">
    <text evidence="2">The sequence shown here is derived from an EMBL/GenBank/DDBJ whole genome shotgun (WGS) entry which is preliminary data.</text>
</comment>
<dbReference type="EMBL" id="VCAO01000006">
    <property type="protein sequence ID" value="TMM46671.1"/>
    <property type="molecule type" value="Genomic_DNA"/>
</dbReference>
<sequence>MTNASSAALPFRLRSIALWIIPPTAILLARWMTHSDWAAANAALAAGLFLWVAADGLLLPLMARAPQHKPAPYAVLGALALAGIIVIFGAAPPVRHVVLGWPPLLTALALTIAVWLGWSGLRIAAEYRRSQSLERALGAVLPPLLVRFHCNELRAMRLALFVWRAPPEVPAGAQGFACHRYLTPMLATLLTLQLIELVVVHFLVMLWNPSVAYVLLALSVGGVLWLIALLKSFRLYPVLIDDAGVQVRLGMLVDAFIPHDAIGEIGGAFTADQVKDRRTLNTAILGYPNLFVRLTRPVQFQNSFGLWREINAVALRLDEPAAFTAALAGKHG</sequence>
<keyword evidence="1" id="KW-0812">Transmembrane</keyword>
<feature type="transmembrane region" description="Helical" evidence="1">
    <location>
        <begin position="104"/>
        <end position="125"/>
    </location>
</feature>
<dbReference type="OrthoDB" id="7504063at2"/>
<accession>A0A5S3P3R5</accession>
<feature type="transmembrane region" description="Helical" evidence="1">
    <location>
        <begin position="38"/>
        <end position="61"/>
    </location>
</feature>
<feature type="transmembrane region" description="Helical" evidence="1">
    <location>
        <begin position="12"/>
        <end position="32"/>
    </location>
</feature>